<dbReference type="CDD" id="cd00093">
    <property type="entry name" value="HTH_XRE"/>
    <property type="match status" value="1"/>
</dbReference>
<evidence type="ECO:0000313" key="4">
    <source>
        <dbReference type="Proteomes" id="UP000885826"/>
    </source>
</evidence>
<accession>A0A9C9END1</accession>
<dbReference type="GO" id="GO:0003677">
    <property type="term" value="F:DNA binding"/>
    <property type="evidence" value="ECO:0007669"/>
    <property type="project" value="InterPro"/>
</dbReference>
<dbReference type="EMBL" id="DRIG01000085">
    <property type="protein sequence ID" value="HEC79007.1"/>
    <property type="molecule type" value="Genomic_DNA"/>
</dbReference>
<dbReference type="Gene3D" id="1.10.10.2910">
    <property type="match status" value="1"/>
</dbReference>
<dbReference type="InterPro" id="IPR001387">
    <property type="entry name" value="Cro/C1-type_HTH"/>
</dbReference>
<comment type="similarity">
    <text evidence="1">Belongs to the short-chain fatty acyl-CoA assimilation regulator (ScfR) family.</text>
</comment>
<dbReference type="InterPro" id="IPR010982">
    <property type="entry name" value="Lambda_DNA-bd_dom_sf"/>
</dbReference>
<evidence type="ECO:0000256" key="1">
    <source>
        <dbReference type="ARBA" id="ARBA00007227"/>
    </source>
</evidence>
<gene>
    <name evidence="3" type="ORF">ENI34_07705</name>
</gene>
<reference evidence="3" key="1">
    <citation type="journal article" date="2020" name="mSystems">
        <title>Genome- and Community-Level Interaction Insights into Carbon Utilization and Element Cycling Functions of Hydrothermarchaeota in Hydrothermal Sediment.</title>
        <authorList>
            <person name="Zhou Z."/>
            <person name="Liu Y."/>
            <person name="Xu W."/>
            <person name="Pan J."/>
            <person name="Luo Z.H."/>
            <person name="Li M."/>
        </authorList>
    </citation>
    <scope>NUCLEOTIDE SEQUENCE</scope>
    <source>
        <strain evidence="3">HyVt-388</strain>
    </source>
</reference>
<dbReference type="Proteomes" id="UP000885826">
    <property type="component" value="Unassembled WGS sequence"/>
</dbReference>
<comment type="caution">
    <text evidence="3">The sequence shown here is derived from an EMBL/GenBank/DDBJ whole genome shotgun (WGS) entry which is preliminary data.</text>
</comment>
<evidence type="ECO:0000313" key="3">
    <source>
        <dbReference type="EMBL" id="HEC79007.1"/>
    </source>
</evidence>
<protein>
    <submittedName>
        <fullName evidence="3">ImmA/IrrE family metallo-endopeptidase</fullName>
    </submittedName>
</protein>
<dbReference type="PROSITE" id="PS50943">
    <property type="entry name" value="HTH_CROC1"/>
    <property type="match status" value="1"/>
</dbReference>
<dbReference type="InterPro" id="IPR052345">
    <property type="entry name" value="Rad_response_metalloprotease"/>
</dbReference>
<dbReference type="SMART" id="SM00530">
    <property type="entry name" value="HTH_XRE"/>
    <property type="match status" value="1"/>
</dbReference>
<dbReference type="Pfam" id="PF01381">
    <property type="entry name" value="HTH_3"/>
    <property type="match status" value="1"/>
</dbReference>
<evidence type="ECO:0000259" key="2">
    <source>
        <dbReference type="PROSITE" id="PS50943"/>
    </source>
</evidence>
<dbReference type="Pfam" id="PF06114">
    <property type="entry name" value="Peptidase_M78"/>
    <property type="match status" value="1"/>
</dbReference>
<dbReference type="AlphaFoldDB" id="A0A9C9END1"/>
<name>A0A9C9END1_UNCW3</name>
<organism evidence="3 4">
    <name type="scientific">candidate division WOR-3 bacterium</name>
    <dbReference type="NCBI Taxonomy" id="2052148"/>
    <lineage>
        <taxon>Bacteria</taxon>
        <taxon>Bacteria division WOR-3</taxon>
    </lineage>
</organism>
<proteinExistence type="inferred from homology"/>
<dbReference type="Gene3D" id="1.10.260.40">
    <property type="entry name" value="lambda repressor-like DNA-binding domains"/>
    <property type="match status" value="1"/>
</dbReference>
<dbReference type="InterPro" id="IPR010359">
    <property type="entry name" value="IrrE_HExxH"/>
</dbReference>
<feature type="domain" description="HTH cro/C1-type" evidence="2">
    <location>
        <begin position="12"/>
        <end position="63"/>
    </location>
</feature>
<dbReference type="PANTHER" id="PTHR43236:SF1">
    <property type="entry name" value="BLL7220 PROTEIN"/>
    <property type="match status" value="1"/>
</dbReference>
<sequence length="372" mass="42990">MPSLGERLCKKRESLGLTRAQAARITGLENQQTLYKIEKGLRKVQIDELIALSKAYAFDVNLFLLSDQPTQNANIFWRAEKKPSKPVKKKFELKLKMFLDRFIHLQKILGKEKIGTKLSNITLQLSSLDDAAETGEQYSKMLNLGDRPALVFKEILEEEYNLPIFFLDMPDRTSAISIITSEYAAICVNKREVAWRRNFDIAHELFHILYKQFPPKNCGGLNKDTQEIFANVFASAFLLPRVSIEKEIKRRKGKTRLSIIDLVVMACDYDVSLDALLWRLVNLGYLKRDKAEAIMECDALKQYYKNIRRSGLEKIPYISKKYVCLVFDAFRRGLISEMRAAEYLNVTVNKINKIFADIGLMWKDDSDFEITM</sequence>
<dbReference type="SUPFAM" id="SSF47413">
    <property type="entry name" value="lambda repressor-like DNA-binding domains"/>
    <property type="match status" value="1"/>
</dbReference>
<dbReference type="PANTHER" id="PTHR43236">
    <property type="entry name" value="ANTITOXIN HIGA1"/>
    <property type="match status" value="1"/>
</dbReference>